<accession>A0A8J6NZK7</accession>
<evidence type="ECO:0000313" key="2">
    <source>
        <dbReference type="EMBL" id="MBC8432490.1"/>
    </source>
</evidence>
<gene>
    <name evidence="2" type="ORF">H8D96_11285</name>
</gene>
<dbReference type="CDD" id="cd00038">
    <property type="entry name" value="CAP_ED"/>
    <property type="match status" value="1"/>
</dbReference>
<proteinExistence type="predicted"/>
<dbReference type="SUPFAM" id="SSF51206">
    <property type="entry name" value="cAMP-binding domain-like"/>
    <property type="match status" value="1"/>
</dbReference>
<dbReference type="Pfam" id="PF00027">
    <property type="entry name" value="cNMP_binding"/>
    <property type="match status" value="1"/>
</dbReference>
<feature type="domain" description="Cyclic nucleotide-binding" evidence="1">
    <location>
        <begin position="8"/>
        <end position="109"/>
    </location>
</feature>
<dbReference type="InterPro" id="IPR000595">
    <property type="entry name" value="cNMP-bd_dom"/>
</dbReference>
<reference evidence="2 3" key="1">
    <citation type="submission" date="2020-08" db="EMBL/GenBank/DDBJ databases">
        <title>Bridging the membrane lipid divide: bacteria of the FCB group superphylum have the potential to synthesize archaeal ether lipids.</title>
        <authorList>
            <person name="Villanueva L."/>
            <person name="Von Meijenfeldt F.A.B."/>
            <person name="Westbye A.B."/>
            <person name="Yadav S."/>
            <person name="Hopmans E.C."/>
            <person name="Dutilh B.E."/>
            <person name="Sinninghe Damste J.S."/>
        </authorList>
    </citation>
    <scope>NUCLEOTIDE SEQUENCE [LARGE SCALE GENOMIC DNA]</scope>
    <source>
        <strain evidence="2">NIOZ-UU17</strain>
    </source>
</reference>
<evidence type="ECO:0000313" key="3">
    <source>
        <dbReference type="Proteomes" id="UP000605201"/>
    </source>
</evidence>
<evidence type="ECO:0000259" key="1">
    <source>
        <dbReference type="PROSITE" id="PS50042"/>
    </source>
</evidence>
<sequence>MFIKQSDLFWEMDKAVVKDIMGTAVRESYQQEEFLFHEGDPADYFYILIKGRVKLSICETGPVVYTVDNAGEAFGWSSLTGREAYSASGQCLKPTVLDNFHRAEFAKVLEKHPEQGLHFYKRLAGLIGNRLLWSYKMLTSTAKAEDTPSFGTGQIQESEAAA</sequence>
<protein>
    <submittedName>
        <fullName evidence="2">Cyclic nucleotide-binding domain-containing protein</fullName>
    </submittedName>
</protein>
<dbReference type="Proteomes" id="UP000605201">
    <property type="component" value="Unassembled WGS sequence"/>
</dbReference>
<dbReference type="AlphaFoldDB" id="A0A8J6NZK7"/>
<organism evidence="2 3">
    <name type="scientific">Candidatus Desulfatibia vada</name>
    <dbReference type="NCBI Taxonomy" id="2841696"/>
    <lineage>
        <taxon>Bacteria</taxon>
        <taxon>Pseudomonadati</taxon>
        <taxon>Thermodesulfobacteriota</taxon>
        <taxon>Desulfobacteria</taxon>
        <taxon>Desulfobacterales</taxon>
        <taxon>Desulfobacterales incertae sedis</taxon>
        <taxon>Candidatus Desulfatibia</taxon>
    </lineage>
</organism>
<dbReference type="PROSITE" id="PS50042">
    <property type="entry name" value="CNMP_BINDING_3"/>
    <property type="match status" value="1"/>
</dbReference>
<dbReference type="Gene3D" id="2.60.120.10">
    <property type="entry name" value="Jelly Rolls"/>
    <property type="match status" value="1"/>
</dbReference>
<dbReference type="EMBL" id="JACNIG010000227">
    <property type="protein sequence ID" value="MBC8432490.1"/>
    <property type="molecule type" value="Genomic_DNA"/>
</dbReference>
<dbReference type="InterPro" id="IPR014710">
    <property type="entry name" value="RmlC-like_jellyroll"/>
</dbReference>
<comment type="caution">
    <text evidence="2">The sequence shown here is derived from an EMBL/GenBank/DDBJ whole genome shotgun (WGS) entry which is preliminary data.</text>
</comment>
<dbReference type="InterPro" id="IPR018490">
    <property type="entry name" value="cNMP-bd_dom_sf"/>
</dbReference>
<name>A0A8J6NZK7_9BACT</name>
<dbReference type="SMART" id="SM00100">
    <property type="entry name" value="cNMP"/>
    <property type="match status" value="1"/>
</dbReference>